<keyword evidence="2" id="KW-1185">Reference proteome</keyword>
<proteinExistence type="predicted"/>
<protein>
    <submittedName>
        <fullName evidence="1">Uncharacterized protein</fullName>
    </submittedName>
</protein>
<dbReference type="Proteomes" id="UP000011668">
    <property type="component" value="Unassembled WGS sequence"/>
</dbReference>
<evidence type="ECO:0000313" key="2">
    <source>
        <dbReference type="Proteomes" id="UP000011668"/>
    </source>
</evidence>
<dbReference type="EMBL" id="AFRT01001089">
    <property type="protein sequence ID" value="ELU41271.1"/>
    <property type="molecule type" value="Genomic_DNA"/>
</dbReference>
<reference evidence="1 2" key="1">
    <citation type="journal article" date="2013" name="Nat. Commun.">
        <title>The evolution and pathogenic mechanisms of the rice sheath blight pathogen.</title>
        <authorList>
            <person name="Zheng A."/>
            <person name="Lin R."/>
            <person name="Xu L."/>
            <person name="Qin P."/>
            <person name="Tang C."/>
            <person name="Ai P."/>
            <person name="Zhang D."/>
            <person name="Liu Y."/>
            <person name="Sun Z."/>
            <person name="Feng H."/>
            <person name="Wang Y."/>
            <person name="Chen Y."/>
            <person name="Liang X."/>
            <person name="Fu R."/>
            <person name="Li Q."/>
            <person name="Zhang J."/>
            <person name="Yu X."/>
            <person name="Xie Z."/>
            <person name="Ding L."/>
            <person name="Guan P."/>
            <person name="Tang J."/>
            <person name="Liang Y."/>
            <person name="Wang S."/>
            <person name="Deng Q."/>
            <person name="Li S."/>
            <person name="Zhu J."/>
            <person name="Wang L."/>
            <person name="Liu H."/>
            <person name="Li P."/>
        </authorList>
    </citation>
    <scope>NUCLEOTIDE SEQUENCE [LARGE SCALE GENOMIC DNA]</scope>
    <source>
        <strain evidence="2">AG-1 IA</strain>
    </source>
</reference>
<comment type="caution">
    <text evidence="1">The sequence shown here is derived from an EMBL/GenBank/DDBJ whole genome shotgun (WGS) entry which is preliminary data.</text>
</comment>
<organism evidence="1 2">
    <name type="scientific">Thanatephorus cucumeris (strain AG1-IA)</name>
    <name type="common">Rice sheath blight fungus</name>
    <name type="synonym">Rhizoctonia solani</name>
    <dbReference type="NCBI Taxonomy" id="983506"/>
    <lineage>
        <taxon>Eukaryota</taxon>
        <taxon>Fungi</taxon>
        <taxon>Dikarya</taxon>
        <taxon>Basidiomycota</taxon>
        <taxon>Agaricomycotina</taxon>
        <taxon>Agaricomycetes</taxon>
        <taxon>Cantharellales</taxon>
        <taxon>Ceratobasidiaceae</taxon>
        <taxon>Rhizoctonia</taxon>
        <taxon>Rhizoctonia solani AG-1</taxon>
    </lineage>
</organism>
<sequence length="149" mass="16765">MRRSQLEPSSEIEDSFFQTSISGIHEFTSSAVEANKARSYYPRERAPIRYFERAAIAAFCDPGTVTRVVHHCEFCDHFMYPIPFGPQLTLACSWTSGTPETCSLGLLSEGRRGSVIKQKERPDVMLGNDLHVRTSISIRTASECINLNF</sequence>
<gene>
    <name evidence="1" type="ORF">AG1IA_04696</name>
</gene>
<dbReference type="AlphaFoldDB" id="L8WT50"/>
<evidence type="ECO:0000313" key="1">
    <source>
        <dbReference type="EMBL" id="ELU41271.1"/>
    </source>
</evidence>
<name>L8WT50_THACA</name>
<dbReference type="HOGENOM" id="CLU_1750914_0_0_1"/>
<accession>L8WT50</accession>